<feature type="domain" description="Aminoacyl-transfer RNA synthetases class-II family profile" evidence="18">
    <location>
        <begin position="205"/>
        <end position="576"/>
    </location>
</feature>
<dbReference type="InterPro" id="IPR002315">
    <property type="entry name" value="tRNA-synt_gly"/>
</dbReference>
<comment type="catalytic activity">
    <reaction evidence="16">
        <text>2 ATP + H(+) = P(1),P(4)-bis(5'-adenosyl) tetraphosphate + diphosphate</text>
        <dbReference type="Rhea" id="RHEA:34935"/>
        <dbReference type="ChEBI" id="CHEBI:15378"/>
        <dbReference type="ChEBI" id="CHEBI:30616"/>
        <dbReference type="ChEBI" id="CHEBI:33019"/>
        <dbReference type="ChEBI" id="CHEBI:58141"/>
    </reaction>
    <physiologicalReaction direction="left-to-right" evidence="16">
        <dbReference type="Rhea" id="RHEA:34936"/>
    </physiologicalReaction>
</comment>
<dbReference type="GO" id="GO:0005737">
    <property type="term" value="C:cytoplasm"/>
    <property type="evidence" value="ECO:0000318"/>
    <property type="project" value="GO_Central"/>
</dbReference>
<keyword evidence="8" id="KW-0436">Ligase</keyword>
<evidence type="ECO:0000256" key="3">
    <source>
        <dbReference type="ARBA" id="ARBA00008226"/>
    </source>
</evidence>
<dbReference type="Gene3D" id="3.30.40.230">
    <property type="match status" value="1"/>
</dbReference>
<keyword evidence="10" id="KW-0547">Nucleotide-binding</keyword>
<dbReference type="GO" id="GO:0016740">
    <property type="term" value="F:transferase activity"/>
    <property type="evidence" value="ECO:0007669"/>
    <property type="project" value="UniProtKB-KW"/>
</dbReference>
<comment type="subunit">
    <text evidence="4">Homodimer.</text>
</comment>
<dbReference type="FunFam" id="3.30.720.200:FF:000001">
    <property type="entry name" value="Glycine--tRNA ligase 2"/>
    <property type="match status" value="1"/>
</dbReference>
<dbReference type="PANTHER" id="PTHR10745:SF0">
    <property type="entry name" value="GLYCINE--TRNA LIGASE"/>
    <property type="match status" value="1"/>
</dbReference>
<evidence type="ECO:0000256" key="13">
    <source>
        <dbReference type="ARBA" id="ARBA00023146"/>
    </source>
</evidence>
<dbReference type="OMA" id="MEMQYFV"/>
<dbReference type="InterPro" id="IPR033731">
    <property type="entry name" value="GlyRS-like_core"/>
</dbReference>
<evidence type="ECO:0000313" key="21">
    <source>
        <dbReference type="Proteomes" id="UP000054558"/>
    </source>
</evidence>
<feature type="domain" description="WHEP-TRS" evidence="19">
    <location>
        <begin position="13"/>
        <end position="73"/>
    </location>
</feature>
<dbReference type="Gene3D" id="3.40.50.800">
    <property type="entry name" value="Anticodon-binding domain"/>
    <property type="match status" value="1"/>
</dbReference>
<evidence type="ECO:0000256" key="17">
    <source>
        <dbReference type="ARBA" id="ARBA00049523"/>
    </source>
</evidence>
<accession>A0A0U9HIW5</accession>
<dbReference type="EC" id="6.1.1.14" evidence="5"/>
<evidence type="ECO:0000259" key="19">
    <source>
        <dbReference type="PROSITE" id="PS51185"/>
    </source>
</evidence>
<sequence>MASEAELAALHADLTAKQADVNRTGDEVRAMKGALKEKKVDKAEVDKVVAKLTALKLELKAAEDAYKAKAGVSKDSSEGRKKFREDVSNALERRLFYIPAFKIYGGIAGLYDYGPPGCAVKANILQFWRQHYVMEENMLEVECPCVTPEVVLKASGHVEKFTDLMVKDVKTSACYRADHLLKDAVEDLLEKNPTFAPDVVLEHKNVLARVDEFSADELGALLTKYKIVAPETKNELSKPYPFNLMFATSIGPTGTMQGFLRPETAQGIFVNFRDLLYYNGNKLPFAAAQIGQAFRNEIAPRQGLLRVREFTLAEIEHFVDPEDKSHPKFKHVKDLEFLLYPRAEQLGAEKKPVLTKIGDAVAQGIVNNETLGYFIARTYLFLTKLGIDKTRLRFRQHLASEMAHYAQDCWDAEIECSYGWIECVGLADRAAYDLKQHSEESKQPLIAFKRYDKPREVEHVVVAPDSKVLGKMLKKDNKVVKEALEAMSEEEALAMQAKLEKDGEAPLTICTTNQTFTITRDMVKIAKEKRTESGKNITPSVIEPSFGVGRIIYCLFEHSYYAREGDEQRTVFKFTPLVAPIKVTVFPLVSNAKLDEEGYQISQAMTASGVANKIDTTAISIGKRYARTDEIGVPFAITVDFETLQGGTVTLRERETTEQVRIGTKQVVGVVRSLADGVVAWSDVVAQYPKVEAKEEK</sequence>
<evidence type="ECO:0000256" key="5">
    <source>
        <dbReference type="ARBA" id="ARBA00012829"/>
    </source>
</evidence>
<keyword evidence="21" id="KW-1185">Reference proteome</keyword>
<dbReference type="GO" id="GO:0005524">
    <property type="term" value="F:ATP binding"/>
    <property type="evidence" value="ECO:0007669"/>
    <property type="project" value="UniProtKB-KW"/>
</dbReference>
<gene>
    <name evidence="20" type="ORF">KFL_000680320</name>
</gene>
<dbReference type="Gene3D" id="3.30.930.10">
    <property type="entry name" value="Bira Bifunctional Protein, Domain 2"/>
    <property type="match status" value="1"/>
</dbReference>
<dbReference type="InterPro" id="IPR027031">
    <property type="entry name" value="Gly-tRNA_synthase/POLG2"/>
</dbReference>
<dbReference type="InterPro" id="IPR004154">
    <property type="entry name" value="Anticodon-bd"/>
</dbReference>
<dbReference type="FunFam" id="3.30.40.230:FF:000001">
    <property type="entry name" value="Glycine--tRNA ligase"/>
    <property type="match status" value="1"/>
</dbReference>
<dbReference type="OrthoDB" id="57698at2759"/>
<dbReference type="STRING" id="105231.A0A0U9HIW5"/>
<evidence type="ECO:0000256" key="7">
    <source>
        <dbReference type="ARBA" id="ARBA00022490"/>
    </source>
</evidence>
<evidence type="ECO:0000256" key="8">
    <source>
        <dbReference type="ARBA" id="ARBA00022598"/>
    </source>
</evidence>
<dbReference type="PROSITE" id="PS50862">
    <property type="entry name" value="AA_TRNA_LIGASE_II"/>
    <property type="match status" value="1"/>
</dbReference>
<dbReference type="InterPro" id="IPR006195">
    <property type="entry name" value="aa-tRNA-synth_II"/>
</dbReference>
<evidence type="ECO:0000256" key="16">
    <source>
        <dbReference type="ARBA" id="ARBA00048436"/>
    </source>
</evidence>
<evidence type="ECO:0000256" key="6">
    <source>
        <dbReference type="ARBA" id="ARBA00019404"/>
    </source>
</evidence>
<name>A0A0U9HIW5_KLENI</name>
<evidence type="ECO:0000256" key="14">
    <source>
        <dbReference type="ARBA" id="ARBA00023273"/>
    </source>
</evidence>
<keyword evidence="7" id="KW-0963">Cytoplasm</keyword>
<dbReference type="InterPro" id="IPR000738">
    <property type="entry name" value="WHEP-TRS_dom"/>
</dbReference>
<dbReference type="PRINTS" id="PR01043">
    <property type="entry name" value="TRNASYNTHGLY"/>
</dbReference>
<dbReference type="GO" id="GO:0004820">
    <property type="term" value="F:glycine-tRNA ligase activity"/>
    <property type="evidence" value="ECO:0000318"/>
    <property type="project" value="GO_Central"/>
</dbReference>
<dbReference type="Pfam" id="PF00587">
    <property type="entry name" value="tRNA-synt_2b"/>
    <property type="match status" value="1"/>
</dbReference>
<dbReference type="Proteomes" id="UP000054558">
    <property type="component" value="Unassembled WGS sequence"/>
</dbReference>
<evidence type="ECO:0000259" key="18">
    <source>
        <dbReference type="PROSITE" id="PS50862"/>
    </source>
</evidence>
<keyword evidence="13 20" id="KW-0030">Aminoacyl-tRNA synthetase</keyword>
<dbReference type="FunFam" id="3.30.930.10:FF:000158">
    <property type="entry name" value="Glycyl-tRNA synthetase"/>
    <property type="match status" value="1"/>
</dbReference>
<protein>
    <recommendedName>
        <fullName evidence="6">Glycine--tRNA ligase</fullName>
        <ecNumber evidence="5">6.1.1.14</ecNumber>
    </recommendedName>
    <alternativeName>
        <fullName evidence="15">Diadenosine tetraphosphate synthetase</fullName>
    </alternativeName>
</protein>
<dbReference type="InterPro" id="IPR045864">
    <property type="entry name" value="aa-tRNA-synth_II/BPL/LPL"/>
</dbReference>
<evidence type="ECO:0000256" key="4">
    <source>
        <dbReference type="ARBA" id="ARBA00011738"/>
    </source>
</evidence>
<comment type="subcellular location">
    <subcellularLocation>
        <location evidence="1">Cell projection</location>
        <location evidence="1">Axon</location>
    </subcellularLocation>
    <subcellularLocation>
        <location evidence="2">Cytoplasm</location>
    </subcellularLocation>
</comment>
<dbReference type="InterPro" id="IPR002314">
    <property type="entry name" value="aa-tRNA-synt_IIb"/>
</dbReference>
<dbReference type="PANTHER" id="PTHR10745">
    <property type="entry name" value="GLYCYL-TRNA SYNTHETASE/DNA POLYMERASE SUBUNIT GAMMA-2"/>
    <property type="match status" value="1"/>
</dbReference>
<evidence type="ECO:0000256" key="11">
    <source>
        <dbReference type="ARBA" id="ARBA00022840"/>
    </source>
</evidence>
<organism evidence="20 21">
    <name type="scientific">Klebsormidium nitens</name>
    <name type="common">Green alga</name>
    <name type="synonym">Ulothrix nitens</name>
    <dbReference type="NCBI Taxonomy" id="105231"/>
    <lineage>
        <taxon>Eukaryota</taxon>
        <taxon>Viridiplantae</taxon>
        <taxon>Streptophyta</taxon>
        <taxon>Klebsormidiophyceae</taxon>
        <taxon>Klebsormidiales</taxon>
        <taxon>Klebsormidiaceae</taxon>
        <taxon>Klebsormidium</taxon>
    </lineage>
</organism>
<comment type="similarity">
    <text evidence="3">Belongs to the class-II aminoacyl-tRNA synthetase family.</text>
</comment>
<dbReference type="AlphaFoldDB" id="A0A0U9HIW5"/>
<dbReference type="SUPFAM" id="SSF55681">
    <property type="entry name" value="Class II aaRS and biotin synthetases"/>
    <property type="match status" value="1"/>
</dbReference>
<dbReference type="NCBIfam" id="TIGR00389">
    <property type="entry name" value="glyS_dimeric"/>
    <property type="match status" value="1"/>
</dbReference>
<keyword evidence="11" id="KW-0067">ATP-binding</keyword>
<dbReference type="FunFam" id="3.40.50.800:FF:000004">
    <property type="entry name" value="Glycine--tRNA ligase 2"/>
    <property type="match status" value="1"/>
</dbReference>
<proteinExistence type="inferred from homology"/>
<dbReference type="Pfam" id="PF03129">
    <property type="entry name" value="HGTP_anticodon"/>
    <property type="match status" value="1"/>
</dbReference>
<dbReference type="SUPFAM" id="SSF52954">
    <property type="entry name" value="Class II aaRS ABD-related"/>
    <property type="match status" value="1"/>
</dbReference>
<keyword evidence="9" id="KW-0808">Transferase</keyword>
<dbReference type="GO" id="GO:0005739">
    <property type="term" value="C:mitochondrion"/>
    <property type="evidence" value="ECO:0000318"/>
    <property type="project" value="GO_Central"/>
</dbReference>
<evidence type="ECO:0000256" key="9">
    <source>
        <dbReference type="ARBA" id="ARBA00022679"/>
    </source>
</evidence>
<dbReference type="CDD" id="cd00774">
    <property type="entry name" value="GlyRS-like_core"/>
    <property type="match status" value="1"/>
</dbReference>
<dbReference type="FunFam" id="3.30.930.10:FF:000010">
    <property type="entry name" value="Glycyl-tRNA synthetase 1"/>
    <property type="match status" value="1"/>
</dbReference>
<evidence type="ECO:0000313" key="20">
    <source>
        <dbReference type="EMBL" id="GAQ81015.1"/>
    </source>
</evidence>
<evidence type="ECO:0000256" key="12">
    <source>
        <dbReference type="ARBA" id="ARBA00022917"/>
    </source>
</evidence>
<dbReference type="GO" id="GO:0070150">
    <property type="term" value="P:mitochondrial glycyl-tRNA aminoacylation"/>
    <property type="evidence" value="ECO:0000318"/>
    <property type="project" value="GO_Central"/>
</dbReference>
<reference evidence="20 21" key="1">
    <citation type="journal article" date="2014" name="Nat. Commun.">
        <title>Klebsormidium flaccidum genome reveals primary factors for plant terrestrial adaptation.</title>
        <authorList>
            <person name="Hori K."/>
            <person name="Maruyama F."/>
            <person name="Fujisawa T."/>
            <person name="Togashi T."/>
            <person name="Yamamoto N."/>
            <person name="Seo M."/>
            <person name="Sato S."/>
            <person name="Yamada T."/>
            <person name="Mori H."/>
            <person name="Tajima N."/>
            <person name="Moriyama T."/>
            <person name="Ikeuchi M."/>
            <person name="Watanabe M."/>
            <person name="Wada H."/>
            <person name="Kobayashi K."/>
            <person name="Saito M."/>
            <person name="Masuda T."/>
            <person name="Sasaki-Sekimoto Y."/>
            <person name="Mashiguchi K."/>
            <person name="Awai K."/>
            <person name="Shimojima M."/>
            <person name="Masuda S."/>
            <person name="Iwai M."/>
            <person name="Nobusawa T."/>
            <person name="Narise T."/>
            <person name="Kondo S."/>
            <person name="Saito H."/>
            <person name="Sato R."/>
            <person name="Murakawa M."/>
            <person name="Ihara Y."/>
            <person name="Oshima-Yamada Y."/>
            <person name="Ohtaka K."/>
            <person name="Satoh M."/>
            <person name="Sonobe K."/>
            <person name="Ishii M."/>
            <person name="Ohtani R."/>
            <person name="Kanamori-Sato M."/>
            <person name="Honoki R."/>
            <person name="Miyazaki D."/>
            <person name="Mochizuki H."/>
            <person name="Umetsu J."/>
            <person name="Higashi K."/>
            <person name="Shibata D."/>
            <person name="Kamiya Y."/>
            <person name="Sato N."/>
            <person name="Nakamura Y."/>
            <person name="Tabata S."/>
            <person name="Ida S."/>
            <person name="Kurokawa K."/>
            <person name="Ohta H."/>
        </authorList>
    </citation>
    <scope>NUCLEOTIDE SEQUENCE [LARGE SCALE GENOMIC DNA]</scope>
    <source>
        <strain evidence="20 21">NIES-2285</strain>
    </source>
</reference>
<dbReference type="CDD" id="cd00858">
    <property type="entry name" value="GlyRS_anticodon"/>
    <property type="match status" value="1"/>
</dbReference>
<dbReference type="InterPro" id="IPR036621">
    <property type="entry name" value="Anticodon-bd_dom_sf"/>
</dbReference>
<evidence type="ECO:0000256" key="1">
    <source>
        <dbReference type="ARBA" id="ARBA00004489"/>
    </source>
</evidence>
<dbReference type="NCBIfam" id="NF003211">
    <property type="entry name" value="PRK04173.1"/>
    <property type="match status" value="1"/>
</dbReference>
<comment type="catalytic activity">
    <reaction evidence="17">
        <text>tRNA(Gly) + glycine + ATP = glycyl-tRNA(Gly) + AMP + diphosphate</text>
        <dbReference type="Rhea" id="RHEA:16013"/>
        <dbReference type="Rhea" id="RHEA-COMP:9664"/>
        <dbReference type="Rhea" id="RHEA-COMP:9683"/>
        <dbReference type="ChEBI" id="CHEBI:30616"/>
        <dbReference type="ChEBI" id="CHEBI:33019"/>
        <dbReference type="ChEBI" id="CHEBI:57305"/>
        <dbReference type="ChEBI" id="CHEBI:78442"/>
        <dbReference type="ChEBI" id="CHEBI:78522"/>
        <dbReference type="ChEBI" id="CHEBI:456215"/>
        <dbReference type="EC" id="6.1.1.14"/>
    </reaction>
    <physiologicalReaction direction="left-to-right" evidence="17">
        <dbReference type="Rhea" id="RHEA:16014"/>
    </physiologicalReaction>
</comment>
<keyword evidence="12" id="KW-0648">Protein biosynthesis</keyword>
<evidence type="ECO:0000256" key="15">
    <source>
        <dbReference type="ARBA" id="ARBA00030057"/>
    </source>
</evidence>
<dbReference type="Gene3D" id="3.30.720.200">
    <property type="match status" value="1"/>
</dbReference>
<keyword evidence="14" id="KW-0966">Cell projection</keyword>
<evidence type="ECO:0000256" key="2">
    <source>
        <dbReference type="ARBA" id="ARBA00004496"/>
    </source>
</evidence>
<dbReference type="PROSITE" id="PS51185">
    <property type="entry name" value="WHEP_TRS_2"/>
    <property type="match status" value="1"/>
</dbReference>
<evidence type="ECO:0000256" key="10">
    <source>
        <dbReference type="ARBA" id="ARBA00022741"/>
    </source>
</evidence>
<dbReference type="EMBL" id="DF237017">
    <property type="protein sequence ID" value="GAQ81015.1"/>
    <property type="molecule type" value="Genomic_DNA"/>
</dbReference>